<evidence type="ECO:0000313" key="1">
    <source>
        <dbReference type="EMBL" id="CAC5419192.1"/>
    </source>
</evidence>
<dbReference type="Proteomes" id="UP000507470">
    <property type="component" value="Unassembled WGS sequence"/>
</dbReference>
<gene>
    <name evidence="1" type="ORF">MCOR_51571</name>
</gene>
<sequence>MLFQGLLPKTSTETNATVCINKGMSNGGCDEEISIKVKKCTNYFVYYLQPSEPCEAGYCFEPCDFYYHDKINLEDFEGNRICSIKSGWYKLQHQAQLETQCRQSSNVWINGTNIDSGGIVDIQLCFRNGTACCDQFLNAQVKNCSGSLVFNISTETNCICSGGYGS</sequence>
<dbReference type="EMBL" id="CACVKT020009002">
    <property type="protein sequence ID" value="CAC5419192.1"/>
    <property type="molecule type" value="Genomic_DNA"/>
</dbReference>
<dbReference type="OrthoDB" id="2015116at2759"/>
<proteinExistence type="predicted"/>
<accession>A0A6J8EHJ8</accession>
<dbReference type="AlphaFoldDB" id="A0A6J8EHJ8"/>
<keyword evidence="2" id="KW-1185">Reference proteome</keyword>
<protein>
    <submittedName>
        <fullName evidence="1">Uncharacterized protein</fullName>
    </submittedName>
</protein>
<reference evidence="1 2" key="1">
    <citation type="submission" date="2020-06" db="EMBL/GenBank/DDBJ databases">
        <authorList>
            <person name="Li R."/>
            <person name="Bekaert M."/>
        </authorList>
    </citation>
    <scope>NUCLEOTIDE SEQUENCE [LARGE SCALE GENOMIC DNA]</scope>
    <source>
        <strain evidence="2">wild</strain>
    </source>
</reference>
<evidence type="ECO:0000313" key="2">
    <source>
        <dbReference type="Proteomes" id="UP000507470"/>
    </source>
</evidence>
<name>A0A6J8EHJ8_MYTCO</name>
<organism evidence="1 2">
    <name type="scientific">Mytilus coruscus</name>
    <name type="common">Sea mussel</name>
    <dbReference type="NCBI Taxonomy" id="42192"/>
    <lineage>
        <taxon>Eukaryota</taxon>
        <taxon>Metazoa</taxon>
        <taxon>Spiralia</taxon>
        <taxon>Lophotrochozoa</taxon>
        <taxon>Mollusca</taxon>
        <taxon>Bivalvia</taxon>
        <taxon>Autobranchia</taxon>
        <taxon>Pteriomorphia</taxon>
        <taxon>Mytilida</taxon>
        <taxon>Mytiloidea</taxon>
        <taxon>Mytilidae</taxon>
        <taxon>Mytilinae</taxon>
        <taxon>Mytilus</taxon>
    </lineage>
</organism>